<evidence type="ECO:0000256" key="9">
    <source>
        <dbReference type="ARBA" id="ARBA00033195"/>
    </source>
</evidence>
<evidence type="ECO:0000256" key="4">
    <source>
        <dbReference type="ARBA" id="ARBA00022512"/>
    </source>
</evidence>
<dbReference type="Proteomes" id="UP000223828">
    <property type="component" value="Unassembled WGS sequence"/>
</dbReference>
<evidence type="ECO:0000313" key="12">
    <source>
        <dbReference type="Proteomes" id="UP000223828"/>
    </source>
</evidence>
<evidence type="ECO:0000259" key="10">
    <source>
        <dbReference type="PROSITE" id="PS51677"/>
    </source>
</evidence>
<evidence type="ECO:0000313" key="11">
    <source>
        <dbReference type="EMBL" id="PHK48753.1"/>
    </source>
</evidence>
<sequence length="284" mass="33256">MTINIKKIYVLLIIVVSIIVISTKEKTYAKAKELKFEENSALALNYHRIRSDDILEKILFYGSNSKELKMYSVSEQNFEKQIKWLKSHHAHFLTEKEFLHYKEKGKFPKRSVWINFDDMDTSIYEHAHPILKKYNVPATGFVITDRVGTKNFHNLNLLSLTQLSAMKKSGLWEFRSHTSNLHQLNKNTSAMTETNTFNLSKDIKQSNDYLKKHLSEKNHSLAYPYGQISDQNIKAFKQADIKYGYTLEDSAVTPKDNNYYIPRILINDDAFDELIRNWKGFNDE</sequence>
<proteinExistence type="inferred from homology"/>
<dbReference type="OrthoDB" id="9778320at2"/>
<dbReference type="InterPro" id="IPR002509">
    <property type="entry name" value="NODB_dom"/>
</dbReference>
<gene>
    <name evidence="11" type="primary">icaB</name>
    <name evidence="11" type="ORF">BTJ66_12010</name>
</gene>
<dbReference type="InterPro" id="IPR023872">
    <property type="entry name" value="PNAG_deacetylase"/>
</dbReference>
<feature type="domain" description="NodB homology" evidence="10">
    <location>
        <begin position="110"/>
        <end position="284"/>
    </location>
</feature>
<dbReference type="EMBL" id="MRZN01000025">
    <property type="protein sequence ID" value="PHK48753.1"/>
    <property type="molecule type" value="Genomic_DNA"/>
</dbReference>
<comment type="similarity">
    <text evidence="2">Belongs to the polysaccharide deacetylase family.</text>
</comment>
<organism evidence="11 12">
    <name type="scientific">Staphylococcus edaphicus</name>
    <dbReference type="NCBI Taxonomy" id="1955013"/>
    <lineage>
        <taxon>Bacteria</taxon>
        <taxon>Bacillati</taxon>
        <taxon>Bacillota</taxon>
        <taxon>Bacilli</taxon>
        <taxon>Bacillales</taxon>
        <taxon>Staphylococcaceae</taxon>
        <taxon>Staphylococcus</taxon>
    </lineage>
</organism>
<dbReference type="SUPFAM" id="SSF88713">
    <property type="entry name" value="Glycoside hydrolase/deacetylase"/>
    <property type="match status" value="1"/>
</dbReference>
<evidence type="ECO:0000256" key="3">
    <source>
        <dbReference type="ARBA" id="ARBA00016781"/>
    </source>
</evidence>
<accession>A0A2C6WKS3</accession>
<evidence type="ECO:0000256" key="2">
    <source>
        <dbReference type="ARBA" id="ARBA00010973"/>
    </source>
</evidence>
<dbReference type="PROSITE" id="PS51677">
    <property type="entry name" value="NODB"/>
    <property type="match status" value="1"/>
</dbReference>
<evidence type="ECO:0000256" key="6">
    <source>
        <dbReference type="ARBA" id="ARBA00022729"/>
    </source>
</evidence>
<name>A0A2C6WKS3_9STAP</name>
<keyword evidence="5" id="KW-0964">Secreted</keyword>
<evidence type="ECO:0000256" key="7">
    <source>
        <dbReference type="ARBA" id="ARBA00022801"/>
    </source>
</evidence>
<comment type="subcellular location">
    <subcellularLocation>
        <location evidence="1">Secreted</location>
        <location evidence="1">Cell wall</location>
    </subcellularLocation>
</comment>
<keyword evidence="4" id="KW-0134">Cell wall</keyword>
<dbReference type="GO" id="GO:0016811">
    <property type="term" value="F:hydrolase activity, acting on carbon-nitrogen (but not peptide) bonds, in linear amides"/>
    <property type="evidence" value="ECO:0007669"/>
    <property type="project" value="InterPro"/>
</dbReference>
<dbReference type="NCBIfam" id="TIGR03933">
    <property type="entry name" value="PIA_icaB"/>
    <property type="match status" value="1"/>
</dbReference>
<keyword evidence="7" id="KW-0378">Hydrolase</keyword>
<dbReference type="RefSeq" id="WP_099091182.1">
    <property type="nucleotide sequence ID" value="NZ_MRZN01000025.1"/>
</dbReference>
<dbReference type="Pfam" id="PF01522">
    <property type="entry name" value="Polysacc_deac_1"/>
    <property type="match status" value="1"/>
</dbReference>
<comment type="caution">
    <text evidence="11">The sequence shown here is derived from an EMBL/GenBank/DDBJ whole genome shotgun (WGS) entry which is preliminary data.</text>
</comment>
<dbReference type="GO" id="GO:0005975">
    <property type="term" value="P:carbohydrate metabolic process"/>
    <property type="evidence" value="ECO:0007669"/>
    <property type="project" value="InterPro"/>
</dbReference>
<evidence type="ECO:0000256" key="5">
    <source>
        <dbReference type="ARBA" id="ARBA00022525"/>
    </source>
</evidence>
<dbReference type="AlphaFoldDB" id="A0A2C6WKS3"/>
<dbReference type="PANTHER" id="PTHR34216:SF3">
    <property type="entry name" value="POLY-BETA-1,6-N-ACETYL-D-GLUCOSAMINE N-DEACETYLASE"/>
    <property type="match status" value="1"/>
</dbReference>
<protein>
    <recommendedName>
        <fullName evidence="3">Poly-beta-1,6-N-acetyl-D-glucosamine N-deacetylase</fullName>
    </recommendedName>
    <alternativeName>
        <fullName evidence="9">Biofilm polysaccharide intercellular adhesin deacetylase</fullName>
    </alternativeName>
    <alternativeName>
        <fullName evidence="8">Intercellular adhesion protein B</fullName>
    </alternativeName>
</protein>
<reference evidence="12" key="1">
    <citation type="submission" date="2017-10" db="EMBL/GenBank/DDBJ databases">
        <title>Staphylococcus edaphicus sp. nov., isolated in Antarctica, harbouring mecC gene and genomic islands essential in adaptation to extreme environment.</title>
        <authorList>
            <person name="Pantucek R."/>
            <person name="Sedlacek I."/>
            <person name="Indrakova A."/>
            <person name="Vrbovska V."/>
            <person name="Maslanova I."/>
            <person name="Kovarovic V."/>
            <person name="Svec P."/>
            <person name="Kralova S."/>
            <person name="Kristofova L."/>
            <person name="Keklakova J."/>
            <person name="Petras P."/>
            <person name="Doskar J."/>
        </authorList>
    </citation>
    <scope>NUCLEOTIDE SEQUENCE [LARGE SCALE GENOMIC DNA]</scope>
    <source>
        <strain evidence="12">CCM 5085</strain>
    </source>
</reference>
<dbReference type="PANTHER" id="PTHR34216">
    <property type="match status" value="1"/>
</dbReference>
<dbReference type="InterPro" id="IPR051398">
    <property type="entry name" value="Polysacch_Deacetylase"/>
</dbReference>
<keyword evidence="6" id="KW-0732">Signal</keyword>
<dbReference type="Gene3D" id="3.20.20.370">
    <property type="entry name" value="Glycoside hydrolase/deacetylase"/>
    <property type="match status" value="1"/>
</dbReference>
<evidence type="ECO:0000256" key="1">
    <source>
        <dbReference type="ARBA" id="ARBA00004191"/>
    </source>
</evidence>
<evidence type="ECO:0000256" key="8">
    <source>
        <dbReference type="ARBA" id="ARBA00030189"/>
    </source>
</evidence>
<dbReference type="InterPro" id="IPR011330">
    <property type="entry name" value="Glyco_hydro/deAcase_b/a-brl"/>
</dbReference>